<proteinExistence type="predicted"/>
<protein>
    <submittedName>
        <fullName evidence="2">Uncharacterized protein</fullName>
    </submittedName>
</protein>
<organism evidence="2 3">
    <name type="scientific">Macrosiphum euphorbiae</name>
    <name type="common">potato aphid</name>
    <dbReference type="NCBI Taxonomy" id="13131"/>
    <lineage>
        <taxon>Eukaryota</taxon>
        <taxon>Metazoa</taxon>
        <taxon>Ecdysozoa</taxon>
        <taxon>Arthropoda</taxon>
        <taxon>Hexapoda</taxon>
        <taxon>Insecta</taxon>
        <taxon>Pterygota</taxon>
        <taxon>Neoptera</taxon>
        <taxon>Paraneoptera</taxon>
        <taxon>Hemiptera</taxon>
        <taxon>Sternorrhyncha</taxon>
        <taxon>Aphidomorpha</taxon>
        <taxon>Aphidoidea</taxon>
        <taxon>Aphididae</taxon>
        <taxon>Macrosiphini</taxon>
        <taxon>Macrosiphum</taxon>
    </lineage>
</organism>
<gene>
    <name evidence="2" type="ORF">MEUPH1_LOCUS25006</name>
</gene>
<feature type="compositionally biased region" description="Basic and acidic residues" evidence="1">
    <location>
        <begin position="71"/>
        <end position="96"/>
    </location>
</feature>
<feature type="compositionally biased region" description="Low complexity" evidence="1">
    <location>
        <begin position="39"/>
        <end position="55"/>
    </location>
</feature>
<evidence type="ECO:0000313" key="3">
    <source>
        <dbReference type="Proteomes" id="UP001160148"/>
    </source>
</evidence>
<reference evidence="2 3" key="1">
    <citation type="submission" date="2023-01" db="EMBL/GenBank/DDBJ databases">
        <authorList>
            <person name="Whitehead M."/>
        </authorList>
    </citation>
    <scope>NUCLEOTIDE SEQUENCE [LARGE SCALE GENOMIC DNA]</scope>
</reference>
<sequence>MEFTFTLKFLQGSVVPIVTTQATALGTPLNAELATPPEVTQTVVQPPQQQQQQRGRGVGRGRRNWRGGYRGWRDVNREWQGDNRRWQGRGWYDRDHGSRRRASGGSGHQSDRRGGGDVSEGGVGTGR</sequence>
<dbReference type="AlphaFoldDB" id="A0AAV0XT03"/>
<evidence type="ECO:0000256" key="1">
    <source>
        <dbReference type="SAM" id="MobiDB-lite"/>
    </source>
</evidence>
<dbReference type="Proteomes" id="UP001160148">
    <property type="component" value="Unassembled WGS sequence"/>
</dbReference>
<feature type="compositionally biased region" description="Gly residues" evidence="1">
    <location>
        <begin position="116"/>
        <end position="127"/>
    </location>
</feature>
<name>A0AAV0XT03_9HEMI</name>
<evidence type="ECO:0000313" key="2">
    <source>
        <dbReference type="EMBL" id="CAI6370938.1"/>
    </source>
</evidence>
<dbReference type="EMBL" id="CARXXK010000649">
    <property type="protein sequence ID" value="CAI6370938.1"/>
    <property type="molecule type" value="Genomic_DNA"/>
</dbReference>
<comment type="caution">
    <text evidence="2">The sequence shown here is derived from an EMBL/GenBank/DDBJ whole genome shotgun (WGS) entry which is preliminary data.</text>
</comment>
<keyword evidence="3" id="KW-1185">Reference proteome</keyword>
<accession>A0AAV0XT03</accession>
<feature type="region of interest" description="Disordered" evidence="1">
    <location>
        <begin position="36"/>
        <end position="127"/>
    </location>
</feature>